<proteinExistence type="predicted"/>
<reference evidence="1 2" key="2">
    <citation type="journal article" date="2021" name="Curr. Genet.">
        <title>Genetic response to nitrogen starvation in the aggressive Eucalyptus foliar pathogen Teratosphaeria destructans.</title>
        <authorList>
            <person name="Havenga M."/>
            <person name="Wingfield B.D."/>
            <person name="Wingfield M.J."/>
            <person name="Dreyer L.L."/>
            <person name="Roets F."/>
            <person name="Aylward J."/>
        </authorList>
    </citation>
    <scope>NUCLEOTIDE SEQUENCE [LARGE SCALE GENOMIC DNA]</scope>
    <source>
        <strain evidence="1">CMW44962</strain>
    </source>
</reference>
<name>A0A9W7SN84_9PEZI</name>
<evidence type="ECO:0000313" key="2">
    <source>
        <dbReference type="Proteomes" id="UP001138500"/>
    </source>
</evidence>
<evidence type="ECO:0000313" key="1">
    <source>
        <dbReference type="EMBL" id="KAH9825706.1"/>
    </source>
</evidence>
<dbReference type="AlphaFoldDB" id="A0A9W7SN84"/>
<dbReference type="Proteomes" id="UP001138500">
    <property type="component" value="Unassembled WGS sequence"/>
</dbReference>
<reference evidence="1 2" key="1">
    <citation type="journal article" date="2018" name="IMA Fungus">
        <title>IMA Genome-F 10: Nine draft genome sequences of Claviceps purpurea s.lat., including C. arundinis, C. humidiphila, and C. cf. spartinae, pseudomolecules for the pitch canker pathogen Fusarium circinatum, draft genome of Davidsoniella eucalypti, Grosmannia galeiformis, Quambalaria eucalypti, and Teratosphaeria destructans.</title>
        <authorList>
            <person name="Wingfield B.D."/>
            <person name="Liu M."/>
            <person name="Nguyen H.D."/>
            <person name="Lane F.A."/>
            <person name="Morgan S.W."/>
            <person name="De Vos L."/>
            <person name="Wilken P.M."/>
            <person name="Duong T.A."/>
            <person name="Aylward J."/>
            <person name="Coetzee M.P."/>
            <person name="Dadej K."/>
            <person name="De Beer Z.W."/>
            <person name="Findlay W."/>
            <person name="Havenga M."/>
            <person name="Kolarik M."/>
            <person name="Menzies J.G."/>
            <person name="Naidoo K."/>
            <person name="Pochopski O."/>
            <person name="Shoukouhi P."/>
            <person name="Santana Q.C."/>
            <person name="Seifert K.A."/>
            <person name="Soal N."/>
            <person name="Steenkamp E.T."/>
            <person name="Tatham C.T."/>
            <person name="van der Nest M.A."/>
            <person name="Wingfield M.J."/>
        </authorList>
    </citation>
    <scope>NUCLEOTIDE SEQUENCE [LARGE SCALE GENOMIC DNA]</scope>
    <source>
        <strain evidence="1">CMW44962</strain>
    </source>
</reference>
<dbReference type="OrthoDB" id="1022638at2759"/>
<comment type="caution">
    <text evidence="1">The sequence shown here is derived from an EMBL/GenBank/DDBJ whole genome shotgun (WGS) entry which is preliminary data.</text>
</comment>
<dbReference type="EMBL" id="RIBY02002089">
    <property type="protein sequence ID" value="KAH9825706.1"/>
    <property type="molecule type" value="Genomic_DNA"/>
</dbReference>
<protein>
    <submittedName>
        <fullName evidence="1">Uncharacterized protein</fullName>
    </submittedName>
</protein>
<organism evidence="1 2">
    <name type="scientific">Teratosphaeria destructans</name>
    <dbReference type="NCBI Taxonomy" id="418781"/>
    <lineage>
        <taxon>Eukaryota</taxon>
        <taxon>Fungi</taxon>
        <taxon>Dikarya</taxon>
        <taxon>Ascomycota</taxon>
        <taxon>Pezizomycotina</taxon>
        <taxon>Dothideomycetes</taxon>
        <taxon>Dothideomycetidae</taxon>
        <taxon>Mycosphaerellales</taxon>
        <taxon>Teratosphaeriaceae</taxon>
        <taxon>Teratosphaeria</taxon>
    </lineage>
</organism>
<sequence>MNAPPPVVPAAGGPAFIFTPTHVGHSAREDLQHISTLPEFQHLSTEEIRLRHPQGLTRPMATASSSPSAASFFSSPPTLTSRLADLVYNNTPPRSHLRMLWRDIYTCVGNPTWVDVKEPEEALHVEFMMDIATKSMTFWRANFRDEPVSRKAAFFLGEDTCAYHEHVVGVCYATMGY</sequence>
<accession>A0A9W7SN84</accession>
<gene>
    <name evidence="1" type="ORF">Tdes44962_MAKER00636</name>
</gene>
<keyword evidence="2" id="KW-1185">Reference proteome</keyword>